<organism evidence="2 3">
    <name type="scientific">Roseomonas fluvialis</name>
    <dbReference type="NCBI Taxonomy" id="1750527"/>
    <lineage>
        <taxon>Bacteria</taxon>
        <taxon>Pseudomonadati</taxon>
        <taxon>Pseudomonadota</taxon>
        <taxon>Alphaproteobacteria</taxon>
        <taxon>Acetobacterales</taxon>
        <taxon>Roseomonadaceae</taxon>
        <taxon>Roseomonas</taxon>
    </lineage>
</organism>
<evidence type="ECO:0000313" key="2">
    <source>
        <dbReference type="EMBL" id="BDG73868.1"/>
    </source>
</evidence>
<dbReference type="InterPro" id="IPR001173">
    <property type="entry name" value="Glyco_trans_2-like"/>
</dbReference>
<sequence length="297" mass="31251">MRDAAPGPAGAAAQGGSPARVTVVTVTHRSADTIADFLDALPQGLDLVVVDNAGGDDTPERVAAAAPRARVIRNTVNRGFGAGCNAGIDAAATDFILLLNPDARLRAGALDTLLAAAEAWADAAILAPAIVNEDGSRVRSYDASQRRRRLLPRKRAAEPWPEGPACVDFASGAAMLLRRADGLRFDESIFLFYEDDMICDAARAMGRAVVYVPGAVVAHAGGRSSAPSLRIRARKAFHMARSRQIYLERHGGQDAPARLLHHAGRALGHALTFRGAKALEDLAGLAGTLAWLRSGRA</sequence>
<dbReference type="Pfam" id="PF00535">
    <property type="entry name" value="Glycos_transf_2"/>
    <property type="match status" value="1"/>
</dbReference>
<dbReference type="SUPFAM" id="SSF53448">
    <property type="entry name" value="Nucleotide-diphospho-sugar transferases"/>
    <property type="match status" value="1"/>
</dbReference>
<dbReference type="Gene3D" id="3.90.550.10">
    <property type="entry name" value="Spore Coat Polysaccharide Biosynthesis Protein SpsA, Chain A"/>
    <property type="match status" value="1"/>
</dbReference>
<keyword evidence="2" id="KW-0808">Transferase</keyword>
<evidence type="ECO:0000313" key="3">
    <source>
        <dbReference type="Proteomes" id="UP000831327"/>
    </source>
</evidence>
<dbReference type="EMBL" id="AP025637">
    <property type="protein sequence ID" value="BDG73868.1"/>
    <property type="molecule type" value="Genomic_DNA"/>
</dbReference>
<evidence type="ECO:0000259" key="1">
    <source>
        <dbReference type="Pfam" id="PF00535"/>
    </source>
</evidence>
<proteinExistence type="predicted"/>
<dbReference type="RefSeq" id="WP_244408073.1">
    <property type="nucleotide sequence ID" value="NZ_AP025637.1"/>
</dbReference>
<feature type="domain" description="Glycosyltransferase 2-like" evidence="1">
    <location>
        <begin position="22"/>
        <end position="163"/>
    </location>
</feature>
<protein>
    <submittedName>
        <fullName evidence="2">Glycosyl transferase</fullName>
    </submittedName>
</protein>
<dbReference type="Proteomes" id="UP000831327">
    <property type="component" value="Chromosome"/>
</dbReference>
<name>A0ABM7Y7D2_9PROT</name>
<gene>
    <name evidence="2" type="primary">wbbL</name>
    <name evidence="2" type="ORF">Rmf_37970</name>
</gene>
<reference evidence="2 3" key="1">
    <citation type="journal article" date="2016" name="Microbes Environ.">
        <title>Phylogenetically diverse aerobic anoxygenic phototrophic bacteria isolated from epilithic biofilms in Tama river, Japan.</title>
        <authorList>
            <person name="Hirose S."/>
            <person name="Matsuura K."/>
            <person name="Haruta S."/>
        </authorList>
    </citation>
    <scope>NUCLEOTIDE SEQUENCE [LARGE SCALE GENOMIC DNA]</scope>
    <source>
        <strain evidence="2 3">S08</strain>
    </source>
</reference>
<dbReference type="PANTHER" id="PTHR43179:SF7">
    <property type="entry name" value="RHAMNOSYLTRANSFERASE WBBL"/>
    <property type="match status" value="1"/>
</dbReference>
<accession>A0ABM7Y7D2</accession>
<keyword evidence="3" id="KW-1185">Reference proteome</keyword>
<dbReference type="PANTHER" id="PTHR43179">
    <property type="entry name" value="RHAMNOSYLTRANSFERASE WBBL"/>
    <property type="match status" value="1"/>
</dbReference>
<dbReference type="GO" id="GO:0016740">
    <property type="term" value="F:transferase activity"/>
    <property type="evidence" value="ECO:0007669"/>
    <property type="project" value="UniProtKB-KW"/>
</dbReference>
<dbReference type="InterPro" id="IPR029044">
    <property type="entry name" value="Nucleotide-diphossugar_trans"/>
</dbReference>